<dbReference type="InterPro" id="IPR058053">
    <property type="entry name" value="RamC_C"/>
</dbReference>
<comment type="caution">
    <text evidence="3">The sequence shown here is derived from an EMBL/GenBank/DDBJ whole genome shotgun (WGS) entry which is preliminary data.</text>
</comment>
<evidence type="ECO:0000259" key="2">
    <source>
        <dbReference type="PROSITE" id="PS50011"/>
    </source>
</evidence>
<gene>
    <name evidence="3" type="primary">lanKC</name>
    <name evidence="3" type="ORF">V1633_14545</name>
</gene>
<evidence type="ECO:0000256" key="1">
    <source>
        <dbReference type="SAM" id="MobiDB-lite"/>
    </source>
</evidence>
<sequence length="905" mass="97544">MDERYDAYCAVDPLFYDSLSTTTAVTDGFAVADRPIPAGWRREPSDDWFIYGPEGGSLPQQGWKIHISAGLANAERVLASVWDYCVPRGLSFKFLRGPRMLLMRNSKYARRGSSGKFVTVYPRDEAELELACKELAERLDGEAGPYILSDLRYGTGPVYVRYGGFAARYCLSDDGQVVPAIEDGTGTLVPDRRDPVFHVPDWVSLPAFLEPHLAARGAVSTTDLPYRIERVIHFSNGGGLYVGRDTRTDTQVVLKEARPHAGLDADGRDAVARLNREADMLRRLAGVPQVARVHDQFVLGDHHFLALEYIEGRALNKLLVERYPLVDPESTAERLAEYTDWAIRIHEQVERIVDAITAHGVVYGDLHLFNIMVGPDDRVTLVDFEVAAPVTEATRPALRNQGFAAPRDRTGPAVDRYALACLRLALFLPLTPLVRLAPAKAAHFADIIAAQFPVPRDFLDRAVEEIRGGEATDTDDGGDQPVGRTVPVPGAEAFASGATGWPGIRDRLAGAILASATPGRDDRLFPGDIDQFRTGGLNLGYGAAGVLHALLLAGAEPPEEHTQWLVKQALSPASGTRCGFWDGLHGVAFALDGLGRRQEALDVLDICLREPWQDLGPDLASGLSGIALNLAEFAGRTGEPVLRDAAWRAAELVTERLGEPVPPAGPENDGPVTGSEISGGQHPYAGLTRGRSGPALMFLRLYELTGDRALLDRAGAALRHDLRRCVLRPDGALEVNEGWRTMPYLAHGSVGIGIVLDQYLRHRSEPDLAASAGAIREAARAPFYAQSGLFAGRAGIIAYLAARVAGTGSTAGTGPVAGDTTDGGATDRAELHRQVSRLAWHAMPYQGFLAFPGEQLLRLSMDLATGAAGVLLTTGAAWSGRPTTLPFLAPLTGATELPPRERGAR</sequence>
<feature type="region of interest" description="Disordered" evidence="1">
    <location>
        <begin position="658"/>
        <end position="677"/>
    </location>
</feature>
<proteinExistence type="predicted"/>
<keyword evidence="4" id="KW-1185">Reference proteome</keyword>
<dbReference type="InterPro" id="IPR011009">
    <property type="entry name" value="Kinase-like_dom_sf"/>
</dbReference>
<dbReference type="Pfam" id="PF00069">
    <property type="entry name" value="Pkinase"/>
    <property type="match status" value="1"/>
</dbReference>
<reference evidence="3 4" key="1">
    <citation type="submission" date="2024-01" db="EMBL/GenBank/DDBJ databases">
        <title>Genome insights into Plantactinospora sonchi sp. nov.</title>
        <authorList>
            <person name="Wang L."/>
        </authorList>
    </citation>
    <scope>NUCLEOTIDE SEQUENCE [LARGE SCALE GENOMIC DNA]</scope>
    <source>
        <strain evidence="3 4">NEAU-QY2</strain>
    </source>
</reference>
<dbReference type="InterPro" id="IPR007822">
    <property type="entry name" value="LANC-like"/>
</dbReference>
<dbReference type="PROSITE" id="PS50011">
    <property type="entry name" value="PROTEIN_KINASE_DOM"/>
    <property type="match status" value="1"/>
</dbReference>
<dbReference type="Proteomes" id="UP001332243">
    <property type="component" value="Unassembled WGS sequence"/>
</dbReference>
<dbReference type="InterPro" id="IPR057929">
    <property type="entry name" value="RamC_N"/>
</dbReference>
<feature type="domain" description="Protein kinase" evidence="2">
    <location>
        <begin position="226"/>
        <end position="551"/>
    </location>
</feature>
<dbReference type="SMART" id="SM01260">
    <property type="entry name" value="LANC_like"/>
    <property type="match status" value="1"/>
</dbReference>
<dbReference type="Gene3D" id="1.50.10.20">
    <property type="match status" value="1"/>
</dbReference>
<dbReference type="Pfam" id="PF25816">
    <property type="entry name" value="RamC_N"/>
    <property type="match status" value="1"/>
</dbReference>
<accession>A0ABU7RU10</accession>
<evidence type="ECO:0000313" key="4">
    <source>
        <dbReference type="Proteomes" id="UP001332243"/>
    </source>
</evidence>
<name>A0ABU7RU10_9ACTN</name>
<dbReference type="SMART" id="SM00220">
    <property type="entry name" value="S_TKc"/>
    <property type="match status" value="1"/>
</dbReference>
<dbReference type="InterPro" id="IPR053524">
    <property type="entry name" value="Aerial_hyphae_peptide-synth"/>
</dbReference>
<dbReference type="SUPFAM" id="SSF56112">
    <property type="entry name" value="Protein kinase-like (PK-like)"/>
    <property type="match status" value="1"/>
</dbReference>
<dbReference type="Gene3D" id="1.10.510.10">
    <property type="entry name" value="Transferase(Phosphotransferase) domain 1"/>
    <property type="match status" value="1"/>
</dbReference>
<protein>
    <submittedName>
        <fullName evidence="3">Class III lanthionine synthetase LanKC</fullName>
    </submittedName>
</protein>
<dbReference type="CDD" id="cd04791">
    <property type="entry name" value="LanC_SerThrkinase"/>
    <property type="match status" value="1"/>
</dbReference>
<organism evidence="3 4">
    <name type="scientific">Plantactinospora sonchi</name>
    <dbReference type="NCBI Taxonomy" id="1544735"/>
    <lineage>
        <taxon>Bacteria</taxon>
        <taxon>Bacillati</taxon>
        <taxon>Actinomycetota</taxon>
        <taxon>Actinomycetes</taxon>
        <taxon>Micromonosporales</taxon>
        <taxon>Micromonosporaceae</taxon>
        <taxon>Plantactinospora</taxon>
    </lineage>
</organism>
<evidence type="ECO:0000313" key="3">
    <source>
        <dbReference type="EMBL" id="MEE6259704.1"/>
    </source>
</evidence>
<dbReference type="RefSeq" id="WP_331214828.1">
    <property type="nucleotide sequence ID" value="NZ_JAZGQK010000012.1"/>
</dbReference>
<dbReference type="NCBIfam" id="NF038151">
    <property type="entry name" value="lanthi_synth_III"/>
    <property type="match status" value="1"/>
</dbReference>
<dbReference type="SUPFAM" id="SSF158745">
    <property type="entry name" value="LanC-like"/>
    <property type="match status" value="1"/>
</dbReference>
<dbReference type="EMBL" id="JAZGQK010000012">
    <property type="protein sequence ID" value="MEE6259704.1"/>
    <property type="molecule type" value="Genomic_DNA"/>
</dbReference>
<dbReference type="InterPro" id="IPR000719">
    <property type="entry name" value="Prot_kinase_dom"/>
</dbReference>